<protein>
    <submittedName>
        <fullName evidence="2">Uma2 family endonuclease</fullName>
    </submittedName>
</protein>
<dbReference type="Gene3D" id="3.90.1570.10">
    <property type="entry name" value="tt1808, chain A"/>
    <property type="match status" value="1"/>
</dbReference>
<evidence type="ECO:0000313" key="3">
    <source>
        <dbReference type="Proteomes" id="UP001307705"/>
    </source>
</evidence>
<dbReference type="InterPro" id="IPR008538">
    <property type="entry name" value="Uma2"/>
</dbReference>
<evidence type="ECO:0000313" key="2">
    <source>
        <dbReference type="EMBL" id="GMQ34530.1"/>
    </source>
</evidence>
<dbReference type="CDD" id="cd06260">
    <property type="entry name" value="DUF820-like"/>
    <property type="match status" value="1"/>
</dbReference>
<dbReference type="InterPro" id="IPR011335">
    <property type="entry name" value="Restrct_endonuc-II-like"/>
</dbReference>
<dbReference type="EMBL" id="BTPE01000010">
    <property type="protein sequence ID" value="GMQ34530.1"/>
    <property type="molecule type" value="Genomic_DNA"/>
</dbReference>
<gene>
    <name evidence="2" type="ORF">Ataiwa_28030</name>
</gene>
<dbReference type="Proteomes" id="UP001307705">
    <property type="component" value="Unassembled WGS sequence"/>
</dbReference>
<keyword evidence="3" id="KW-1185">Reference proteome</keyword>
<name>A0ABQ6Q4I9_9BACT</name>
<dbReference type="PANTHER" id="PTHR36558">
    <property type="entry name" value="GLR1098 PROTEIN"/>
    <property type="match status" value="1"/>
</dbReference>
<dbReference type="InterPro" id="IPR012296">
    <property type="entry name" value="Nuclease_put_TT1808"/>
</dbReference>
<comment type="caution">
    <text evidence="2">The sequence shown here is derived from an EMBL/GenBank/DDBJ whole genome shotgun (WGS) entry which is preliminary data.</text>
</comment>
<dbReference type="Pfam" id="PF05685">
    <property type="entry name" value="Uma2"/>
    <property type="match status" value="1"/>
</dbReference>
<reference evidence="2 3" key="1">
    <citation type="submission" date="2023-08" db="EMBL/GenBank/DDBJ databases">
        <title>Draft genome sequence of Algoriphagus taiwanensis.</title>
        <authorList>
            <person name="Takatani N."/>
            <person name="Hosokawa M."/>
            <person name="Sawabe T."/>
        </authorList>
    </citation>
    <scope>NUCLEOTIDE SEQUENCE [LARGE SCALE GENOMIC DNA]</scope>
    <source>
        <strain evidence="2 3">JCM 19755</strain>
    </source>
</reference>
<accession>A0ABQ6Q4I9</accession>
<organism evidence="2 3">
    <name type="scientific">Algoriphagus taiwanensis</name>
    <dbReference type="NCBI Taxonomy" id="1445656"/>
    <lineage>
        <taxon>Bacteria</taxon>
        <taxon>Pseudomonadati</taxon>
        <taxon>Bacteroidota</taxon>
        <taxon>Cytophagia</taxon>
        <taxon>Cytophagales</taxon>
        <taxon>Cyclobacteriaceae</taxon>
        <taxon>Algoriphagus</taxon>
    </lineage>
</organism>
<keyword evidence="2" id="KW-0540">Nuclease</keyword>
<keyword evidence="2" id="KW-0255">Endonuclease</keyword>
<sequence>MKPYRVPEKENIDLAAFKEPDAAFSGYTYADYLTWNFEEIVELIKGKVFKKAAAPNRRHQAVSMTLSRIFGNYLVGQKCKVYAAPFDVRLSKDPDYKTIDSVVQPDISVICDPNKLDEKGCLGAPDLIVEILSPSNNQVELQNKYDLYQEFGVKEYWIIHPVENTLQINVLVDGVYQPSRLFTTGQKVTSTALPGFELDLEEIFEES</sequence>
<dbReference type="GO" id="GO:0004519">
    <property type="term" value="F:endonuclease activity"/>
    <property type="evidence" value="ECO:0007669"/>
    <property type="project" value="UniProtKB-KW"/>
</dbReference>
<keyword evidence="2" id="KW-0378">Hydrolase</keyword>
<dbReference type="SUPFAM" id="SSF52980">
    <property type="entry name" value="Restriction endonuclease-like"/>
    <property type="match status" value="1"/>
</dbReference>
<proteinExistence type="predicted"/>
<dbReference type="PANTHER" id="PTHR36558:SF1">
    <property type="entry name" value="RESTRICTION ENDONUCLEASE DOMAIN-CONTAINING PROTEIN-RELATED"/>
    <property type="match status" value="1"/>
</dbReference>
<dbReference type="RefSeq" id="WP_338229356.1">
    <property type="nucleotide sequence ID" value="NZ_BTPE01000010.1"/>
</dbReference>
<evidence type="ECO:0000259" key="1">
    <source>
        <dbReference type="Pfam" id="PF05685"/>
    </source>
</evidence>
<feature type="domain" description="Putative restriction endonuclease" evidence="1">
    <location>
        <begin position="31"/>
        <end position="201"/>
    </location>
</feature>